<dbReference type="AlphaFoldDB" id="A0ABD5ZHT4"/>
<name>A0ABD5ZHT4_9EURY</name>
<accession>A0ABD5ZHT4</accession>
<evidence type="ECO:0000313" key="2">
    <source>
        <dbReference type="Proteomes" id="UP001596481"/>
    </source>
</evidence>
<organism evidence="1 2">
    <name type="scientific">Haloferax namakaokahaiae</name>
    <dbReference type="NCBI Taxonomy" id="1748331"/>
    <lineage>
        <taxon>Archaea</taxon>
        <taxon>Methanobacteriati</taxon>
        <taxon>Methanobacteriota</taxon>
        <taxon>Stenosarchaea group</taxon>
        <taxon>Halobacteria</taxon>
        <taxon>Halobacteriales</taxon>
        <taxon>Haloferacaceae</taxon>
        <taxon>Haloferax</taxon>
    </lineage>
</organism>
<dbReference type="Proteomes" id="UP001596481">
    <property type="component" value="Unassembled WGS sequence"/>
</dbReference>
<dbReference type="RefSeq" id="WP_390224855.1">
    <property type="nucleotide sequence ID" value="NZ_JBHTAA010000005.1"/>
</dbReference>
<proteinExistence type="predicted"/>
<protein>
    <submittedName>
        <fullName evidence="1">Uncharacterized protein</fullName>
    </submittedName>
</protein>
<sequence>MAPFITSNAALAALLGAAGAFVAQLIINHFSDEAQKHRLRTAFLAELRNMPNFTSVTNRAALNASQEVYLSNVNQLGMLTDDEVEKIVAFYSDLVHQRQRDLARRVELQTKKFDDSLQFAEYRQTLSESQVKRIEERKNDAIEAIECNYDDWR</sequence>
<reference evidence="1 2" key="1">
    <citation type="journal article" date="2019" name="Int. J. Syst. Evol. Microbiol.">
        <title>The Global Catalogue of Microorganisms (GCM) 10K type strain sequencing project: providing services to taxonomists for standard genome sequencing and annotation.</title>
        <authorList>
            <consortium name="The Broad Institute Genomics Platform"/>
            <consortium name="The Broad Institute Genome Sequencing Center for Infectious Disease"/>
            <person name="Wu L."/>
            <person name="Ma J."/>
        </authorList>
    </citation>
    <scope>NUCLEOTIDE SEQUENCE [LARGE SCALE GENOMIC DNA]</scope>
    <source>
        <strain evidence="1 2">DSM 29988</strain>
    </source>
</reference>
<comment type="caution">
    <text evidence="1">The sequence shown here is derived from an EMBL/GenBank/DDBJ whole genome shotgun (WGS) entry which is preliminary data.</text>
</comment>
<dbReference type="EMBL" id="JBHTAA010000005">
    <property type="protein sequence ID" value="MFC7204827.1"/>
    <property type="molecule type" value="Genomic_DNA"/>
</dbReference>
<keyword evidence="2" id="KW-1185">Reference proteome</keyword>
<gene>
    <name evidence="1" type="ORF">ACFQJC_15025</name>
</gene>
<evidence type="ECO:0000313" key="1">
    <source>
        <dbReference type="EMBL" id="MFC7204827.1"/>
    </source>
</evidence>